<dbReference type="PANTHER" id="PTHR14289">
    <property type="entry name" value="F-BOX ONLY PROTEIN 3"/>
    <property type="match status" value="1"/>
</dbReference>
<evidence type="ECO:0000313" key="4">
    <source>
        <dbReference type="EMBL" id="OEJ69219.1"/>
    </source>
</evidence>
<feature type="domain" description="ApaG" evidence="3">
    <location>
        <begin position="13"/>
        <end position="137"/>
    </location>
</feature>
<dbReference type="HAMAP" id="MF_00791">
    <property type="entry name" value="ApaG"/>
    <property type="match status" value="1"/>
</dbReference>
<evidence type="ECO:0000256" key="1">
    <source>
        <dbReference type="ARBA" id="ARBA00017693"/>
    </source>
</evidence>
<reference evidence="5" key="1">
    <citation type="submission" date="2016-07" db="EMBL/GenBank/DDBJ databases">
        <authorList>
            <person name="Florea S."/>
            <person name="Webb J.S."/>
            <person name="Jaromczyk J."/>
            <person name="Schardl C.L."/>
        </authorList>
    </citation>
    <scope>NUCLEOTIDE SEQUENCE [LARGE SCALE GENOMIC DNA]</scope>
    <source>
        <strain evidence="5">MV-1</strain>
    </source>
</reference>
<dbReference type="PROSITE" id="PS51087">
    <property type="entry name" value="APAG"/>
    <property type="match status" value="1"/>
</dbReference>
<sequence>MEHLASVPVGVYALTTRSITVTVEPEFLDDQSDPEDHRYVWAYHVRIENQGPQTVQLKSRYWHITDEMGKVQEVSGAGVIGEQPFLSSGQSFEYTSGTPLSTPSGIMRGHYVMEDETGTVFEATIPAFSLDCPYQRRLLN</sequence>
<dbReference type="PANTHER" id="PTHR14289:SF16">
    <property type="entry name" value="POLYMERASE DELTA-INTERACTING PROTEIN 2"/>
    <property type="match status" value="1"/>
</dbReference>
<dbReference type="EMBL" id="MCGG01000008">
    <property type="protein sequence ID" value="OEJ69219.1"/>
    <property type="molecule type" value="Genomic_DNA"/>
</dbReference>
<dbReference type="Proteomes" id="UP000095347">
    <property type="component" value="Unassembled WGS sequence"/>
</dbReference>
<dbReference type="InterPro" id="IPR007474">
    <property type="entry name" value="ApaG_domain"/>
</dbReference>
<evidence type="ECO:0000256" key="2">
    <source>
        <dbReference type="HAMAP-Rule" id="MF_00791"/>
    </source>
</evidence>
<proteinExistence type="inferred from homology"/>
<dbReference type="SUPFAM" id="SSF110069">
    <property type="entry name" value="ApaG-like"/>
    <property type="match status" value="1"/>
</dbReference>
<gene>
    <name evidence="2" type="primary">apaG</name>
    <name evidence="4" type="ORF">BEN30_03790</name>
</gene>
<dbReference type="InterPro" id="IPR023065">
    <property type="entry name" value="Uncharacterised_ApaG"/>
</dbReference>
<dbReference type="GO" id="GO:0070987">
    <property type="term" value="P:error-free translesion synthesis"/>
    <property type="evidence" value="ECO:0007669"/>
    <property type="project" value="TreeGrafter"/>
</dbReference>
<dbReference type="Gene3D" id="2.60.40.1470">
    <property type="entry name" value="ApaG domain"/>
    <property type="match status" value="1"/>
</dbReference>
<evidence type="ECO:0000313" key="5">
    <source>
        <dbReference type="Proteomes" id="UP000095347"/>
    </source>
</evidence>
<dbReference type="STRING" id="28181.BEN30_03790"/>
<dbReference type="Pfam" id="PF04379">
    <property type="entry name" value="DUF525"/>
    <property type="match status" value="1"/>
</dbReference>
<dbReference type="RefSeq" id="WP_069956684.1">
    <property type="nucleotide sequence ID" value="NZ_MCGG01000008.1"/>
</dbReference>
<evidence type="ECO:0000259" key="3">
    <source>
        <dbReference type="PROSITE" id="PS51087"/>
    </source>
</evidence>
<protein>
    <recommendedName>
        <fullName evidence="1 2">Protein ApaG</fullName>
    </recommendedName>
</protein>
<dbReference type="NCBIfam" id="NF003967">
    <property type="entry name" value="PRK05461.1"/>
    <property type="match status" value="1"/>
</dbReference>
<dbReference type="InterPro" id="IPR036767">
    <property type="entry name" value="ApaG_sf"/>
</dbReference>
<keyword evidence="5" id="KW-1185">Reference proteome</keyword>
<dbReference type="AlphaFoldDB" id="A0A1E5QB31"/>
<organism evidence="4 5">
    <name type="scientific">Magnetovibrio blakemorei</name>
    <dbReference type="NCBI Taxonomy" id="28181"/>
    <lineage>
        <taxon>Bacteria</taxon>
        <taxon>Pseudomonadati</taxon>
        <taxon>Pseudomonadota</taxon>
        <taxon>Alphaproteobacteria</taxon>
        <taxon>Rhodospirillales</taxon>
        <taxon>Magnetovibrionaceae</taxon>
        <taxon>Magnetovibrio</taxon>
    </lineage>
</organism>
<accession>A0A1E5QB31</accession>
<dbReference type="OrthoDB" id="9795226at2"/>
<comment type="caution">
    <text evidence="4">The sequence shown here is derived from an EMBL/GenBank/DDBJ whole genome shotgun (WGS) entry which is preliminary data.</text>
</comment>
<name>A0A1E5QB31_9PROT</name>